<dbReference type="RefSeq" id="XP_026623296.1">
    <property type="nucleotide sequence ID" value="XM_026767357.1"/>
</dbReference>
<organism evidence="1 2">
    <name type="scientific">Aspergillus welwitschiae</name>
    <dbReference type="NCBI Taxonomy" id="1341132"/>
    <lineage>
        <taxon>Eukaryota</taxon>
        <taxon>Fungi</taxon>
        <taxon>Dikarya</taxon>
        <taxon>Ascomycota</taxon>
        <taxon>Pezizomycotina</taxon>
        <taxon>Eurotiomycetes</taxon>
        <taxon>Eurotiomycetidae</taxon>
        <taxon>Eurotiales</taxon>
        <taxon>Aspergillaceae</taxon>
        <taxon>Aspergillus</taxon>
        <taxon>Aspergillus subgen. Circumdati</taxon>
    </lineage>
</organism>
<dbReference type="Proteomes" id="UP000253729">
    <property type="component" value="Unassembled WGS sequence"/>
</dbReference>
<name>A0A3F3PTM4_9EURO</name>
<evidence type="ECO:0000313" key="1">
    <source>
        <dbReference type="EMBL" id="RDH30274.1"/>
    </source>
</evidence>
<gene>
    <name evidence="1" type="ORF">BDQ94DRAFT_149317</name>
</gene>
<dbReference type="GeneID" id="38135713"/>
<protein>
    <submittedName>
        <fullName evidence="1">Uncharacterized protein</fullName>
    </submittedName>
</protein>
<dbReference type="EMBL" id="KZ852062">
    <property type="protein sequence ID" value="RDH30274.1"/>
    <property type="molecule type" value="Genomic_DNA"/>
</dbReference>
<dbReference type="AlphaFoldDB" id="A0A3F3PTM4"/>
<reference evidence="1 2" key="1">
    <citation type="submission" date="2018-07" db="EMBL/GenBank/DDBJ databases">
        <title>The genomes of Aspergillus section Nigri reveals drivers in fungal speciation.</title>
        <authorList>
            <consortium name="DOE Joint Genome Institute"/>
            <person name="Vesth T.C."/>
            <person name="Nybo J."/>
            <person name="Theobald S."/>
            <person name="Brandl J."/>
            <person name="Frisvad J.C."/>
            <person name="Nielsen K.F."/>
            <person name="Lyhne E.K."/>
            <person name="Kogle M.E."/>
            <person name="Kuo A."/>
            <person name="Riley R."/>
            <person name="Clum A."/>
            <person name="Nolan M."/>
            <person name="Lipzen A."/>
            <person name="Salamov A."/>
            <person name="Henrissat B."/>
            <person name="Wiebenga A."/>
            <person name="De vries R.P."/>
            <person name="Grigoriev I.V."/>
            <person name="Mortensen U.H."/>
            <person name="Andersen M.R."/>
            <person name="Baker S.E."/>
        </authorList>
    </citation>
    <scope>NUCLEOTIDE SEQUENCE [LARGE SCALE GENOMIC DNA]</scope>
    <source>
        <strain evidence="1 2">CBS 139.54b</strain>
    </source>
</reference>
<keyword evidence="2" id="KW-1185">Reference proteome</keyword>
<evidence type="ECO:0000313" key="2">
    <source>
        <dbReference type="Proteomes" id="UP000253729"/>
    </source>
</evidence>
<accession>A0A3F3PTM4</accession>
<proteinExistence type="predicted"/>
<sequence>MNSLSVSESAQGYFVSKCLYEDLLSTWLCDNLCSIVTTLCTGCFLYGKYSRFYSY</sequence>